<evidence type="ECO:0000259" key="21">
    <source>
        <dbReference type="PROSITE" id="PS51003"/>
    </source>
</evidence>
<feature type="binding site" description="axial binding residue" evidence="18">
    <location>
        <position position="197"/>
    </location>
    <ligand>
        <name>heme b</name>
        <dbReference type="ChEBI" id="CHEBI:60344"/>
        <label>b566</label>
    </ligand>
    <ligandPart>
        <name>Fe</name>
        <dbReference type="ChEBI" id="CHEBI:18248"/>
    </ligandPart>
</feature>
<comment type="similarity">
    <text evidence="19">Belongs to the cytochrome b family.</text>
</comment>
<feature type="binding site" description="axial binding residue" evidence="18">
    <location>
        <position position="98"/>
    </location>
    <ligand>
        <name>heme b</name>
        <dbReference type="ChEBI" id="CHEBI:60344"/>
        <label>b566</label>
    </ligand>
    <ligandPart>
        <name>Fe</name>
        <dbReference type="ChEBI" id="CHEBI:18248"/>
    </ligandPart>
</feature>
<feature type="transmembrane region" description="Helical" evidence="19">
    <location>
        <begin position="179"/>
        <end position="201"/>
    </location>
</feature>
<comment type="subcellular location">
    <subcellularLocation>
        <location evidence="2">Mitochondrion inner membrane</location>
        <topology evidence="2">Multi-pass membrane protein</topology>
    </subcellularLocation>
</comment>
<dbReference type="PANTHER" id="PTHR19271:SF16">
    <property type="entry name" value="CYTOCHROME B"/>
    <property type="match status" value="1"/>
</dbReference>
<dbReference type="InterPro" id="IPR036150">
    <property type="entry name" value="Cyt_b/b6_C_sf"/>
</dbReference>
<dbReference type="InterPro" id="IPR027387">
    <property type="entry name" value="Cytb/b6-like_sf"/>
</dbReference>
<comment type="subunit">
    <text evidence="3">The main subunits of complex b-c1 are: cytochrome b, cytochrome c1 and the Rieske protein.</text>
</comment>
<evidence type="ECO:0000256" key="7">
    <source>
        <dbReference type="ARBA" id="ARBA00022660"/>
    </source>
</evidence>
<proteinExistence type="inferred from homology"/>
<dbReference type="EMBL" id="MG923489">
    <property type="protein sequence ID" value="AZL93163.1"/>
    <property type="molecule type" value="Genomic_DNA"/>
</dbReference>
<organism evidence="22">
    <name type="scientific">Cleptes metallicorpus</name>
    <dbReference type="NCBI Taxonomy" id="2491147"/>
    <lineage>
        <taxon>Eukaryota</taxon>
        <taxon>Metazoa</taxon>
        <taxon>Ecdysozoa</taxon>
        <taxon>Arthropoda</taxon>
        <taxon>Hexapoda</taxon>
        <taxon>Insecta</taxon>
        <taxon>Pterygota</taxon>
        <taxon>Neoptera</taxon>
        <taxon>Endopterygota</taxon>
        <taxon>Hymenoptera</taxon>
        <taxon>Apocrita</taxon>
        <taxon>Aculeata</taxon>
        <taxon>Chrysidoidea</taxon>
        <taxon>Chrysididae</taxon>
        <taxon>Cleptinae</taxon>
        <taxon>Cleptes</taxon>
    </lineage>
</organism>
<evidence type="ECO:0000256" key="10">
    <source>
        <dbReference type="ARBA" id="ARBA00022792"/>
    </source>
</evidence>
<comment type="function">
    <text evidence="1 19">Component of the ubiquinol-cytochrome c reductase complex (complex III or cytochrome b-c1 complex) that is part of the mitochondrial respiratory chain. The b-c1 complex mediates electron transfer from ubiquinol to cytochrome c. Contributes to the generation of a proton gradient across the mitochondrial membrane that is then used for ATP synthesis.</text>
</comment>
<evidence type="ECO:0000256" key="17">
    <source>
        <dbReference type="PIRSR" id="PIRSR038885-1"/>
    </source>
</evidence>
<dbReference type="SUPFAM" id="SSF81342">
    <property type="entry name" value="Transmembrane di-heme cytochromes"/>
    <property type="match status" value="1"/>
</dbReference>
<keyword evidence="8 19" id="KW-0812">Transmembrane</keyword>
<evidence type="ECO:0000313" key="22">
    <source>
        <dbReference type="EMBL" id="AZL93163.1"/>
    </source>
</evidence>
<evidence type="ECO:0000256" key="6">
    <source>
        <dbReference type="ARBA" id="ARBA00022617"/>
    </source>
</evidence>
<evidence type="ECO:0000256" key="19">
    <source>
        <dbReference type="RuleBase" id="RU362117"/>
    </source>
</evidence>
<dbReference type="InterPro" id="IPR048260">
    <property type="entry name" value="Cytochrome_b_C_euk/bac"/>
</dbReference>
<evidence type="ECO:0000256" key="8">
    <source>
        <dbReference type="ARBA" id="ARBA00022692"/>
    </source>
</evidence>
<keyword evidence="13 18" id="KW-0408">Iron</keyword>
<dbReference type="GO" id="GO:0045275">
    <property type="term" value="C:respiratory chain complex III"/>
    <property type="evidence" value="ECO:0007669"/>
    <property type="project" value="InterPro"/>
</dbReference>
<dbReference type="GO" id="GO:0046872">
    <property type="term" value="F:metal ion binding"/>
    <property type="evidence" value="ECO:0007669"/>
    <property type="project" value="UniProtKB-UniRule"/>
</dbReference>
<dbReference type="InterPro" id="IPR030689">
    <property type="entry name" value="Cytochrome_b"/>
</dbReference>
<evidence type="ECO:0000256" key="18">
    <source>
        <dbReference type="PIRSR" id="PIRSR038885-2"/>
    </source>
</evidence>
<feature type="binding site" description="axial binding residue" evidence="18">
    <location>
        <position position="84"/>
    </location>
    <ligand>
        <name>heme b</name>
        <dbReference type="ChEBI" id="CHEBI:60344"/>
        <label>b562</label>
    </ligand>
    <ligandPart>
        <name>Fe</name>
        <dbReference type="ChEBI" id="CHEBI:18248"/>
    </ligandPart>
</feature>
<keyword evidence="14" id="KW-0830">Ubiquinone</keyword>
<evidence type="ECO:0000256" key="9">
    <source>
        <dbReference type="ARBA" id="ARBA00022723"/>
    </source>
</evidence>
<feature type="transmembrane region" description="Helical" evidence="19">
    <location>
        <begin position="316"/>
        <end position="339"/>
    </location>
</feature>
<dbReference type="Gene3D" id="1.20.810.10">
    <property type="entry name" value="Cytochrome Bc1 Complex, Chain C"/>
    <property type="match status" value="1"/>
</dbReference>
<feature type="domain" description="Cytochrome b/b6 N-terminal region profile" evidence="20">
    <location>
        <begin position="1"/>
        <end position="210"/>
    </location>
</feature>
<comment type="cofactor">
    <cofactor evidence="19">
        <name>heme b</name>
        <dbReference type="ChEBI" id="CHEBI:60344"/>
    </cofactor>
    <text evidence="19">Binds 2 heme groups non-covalently.</text>
</comment>
<reference evidence="22" key="1">
    <citation type="journal article" date="2018" name="Mol. Phylogenet. Evol.">
        <title>Mitochondrial phylogenomics of the Hymenoptera.</title>
        <authorList>
            <person name="Tang P."/>
            <person name="Zhu J.C."/>
            <person name="Zheng B.Y."/>
            <person name="Wei S.J."/>
            <person name="Sharkey M."/>
            <person name="Chen X.X."/>
            <person name="Vogler A.P."/>
        </authorList>
    </citation>
    <scope>NUCLEOTIDE SEQUENCE</scope>
</reference>
<feature type="transmembrane region" description="Helical" evidence="19">
    <location>
        <begin position="38"/>
        <end position="57"/>
    </location>
</feature>
<evidence type="ECO:0000256" key="13">
    <source>
        <dbReference type="ARBA" id="ARBA00023004"/>
    </source>
</evidence>
<evidence type="ECO:0000256" key="11">
    <source>
        <dbReference type="ARBA" id="ARBA00022982"/>
    </source>
</evidence>
<dbReference type="PROSITE" id="PS51002">
    <property type="entry name" value="CYTB_NTER"/>
    <property type="match status" value="1"/>
</dbReference>
<keyword evidence="9 18" id="KW-0479">Metal-binding</keyword>
<dbReference type="AlphaFoldDB" id="A0A3S8V0H9"/>
<evidence type="ECO:0000256" key="4">
    <source>
        <dbReference type="ARBA" id="ARBA00013531"/>
    </source>
</evidence>
<gene>
    <name evidence="22" type="primary">cob</name>
</gene>
<evidence type="ECO:0000256" key="14">
    <source>
        <dbReference type="ARBA" id="ARBA00023075"/>
    </source>
</evidence>
<keyword evidence="16 19" id="KW-0472">Membrane</keyword>
<dbReference type="GO" id="GO:0006122">
    <property type="term" value="P:mitochondrial electron transport, ubiquinol to cytochrome c"/>
    <property type="evidence" value="ECO:0007669"/>
    <property type="project" value="TreeGrafter"/>
</dbReference>
<evidence type="ECO:0000256" key="3">
    <source>
        <dbReference type="ARBA" id="ARBA00011649"/>
    </source>
</evidence>
<comment type="cofactor">
    <cofactor evidence="18">
        <name>heme</name>
        <dbReference type="ChEBI" id="CHEBI:30413"/>
    </cofactor>
    <text evidence="18">Binds 2 heme groups non-covalently.</text>
</comment>
<dbReference type="GO" id="GO:0005743">
    <property type="term" value="C:mitochondrial inner membrane"/>
    <property type="evidence" value="ECO:0007669"/>
    <property type="project" value="UniProtKB-SubCell"/>
</dbReference>
<name>A0A3S8V0H9_9HYME</name>
<keyword evidence="15 19" id="KW-0496">Mitochondrion</keyword>
<feature type="binding site" evidence="17">
    <location>
        <position position="202"/>
    </location>
    <ligand>
        <name>a ubiquinone</name>
        <dbReference type="ChEBI" id="CHEBI:16389"/>
    </ligand>
</feature>
<dbReference type="InterPro" id="IPR048259">
    <property type="entry name" value="Cytochrome_b_N_euk/bac"/>
</dbReference>
<keyword evidence="7 19" id="KW-0679">Respiratory chain</keyword>
<dbReference type="GO" id="GO:0008121">
    <property type="term" value="F:quinol-cytochrome-c reductase activity"/>
    <property type="evidence" value="ECO:0007669"/>
    <property type="project" value="InterPro"/>
</dbReference>
<geneLocation type="mitochondrion" evidence="22"/>
<keyword evidence="11 19" id="KW-0249">Electron transport</keyword>
<evidence type="ECO:0000256" key="1">
    <source>
        <dbReference type="ARBA" id="ARBA00002566"/>
    </source>
</evidence>
<dbReference type="PIRSF" id="PIRSF038885">
    <property type="entry name" value="COB"/>
    <property type="match status" value="1"/>
</dbReference>
<protein>
    <recommendedName>
        <fullName evidence="4 19">Cytochrome b</fullName>
    </recommendedName>
</protein>
<dbReference type="CDD" id="cd00284">
    <property type="entry name" value="Cytochrome_b_N"/>
    <property type="match status" value="1"/>
</dbReference>
<evidence type="ECO:0000259" key="20">
    <source>
        <dbReference type="PROSITE" id="PS51002"/>
    </source>
</evidence>
<dbReference type="Pfam" id="PF00033">
    <property type="entry name" value="Cytochrome_B"/>
    <property type="match status" value="1"/>
</dbReference>
<keyword evidence="10" id="KW-0999">Mitochondrion inner membrane</keyword>
<feature type="transmembrane region" description="Helical" evidence="19">
    <location>
        <begin position="141"/>
        <end position="159"/>
    </location>
</feature>
<feature type="transmembrane region" description="Helical" evidence="19">
    <location>
        <begin position="289"/>
        <end position="309"/>
    </location>
</feature>
<keyword evidence="6 18" id="KW-0349">Heme</keyword>
<sequence length="375" mass="43895">MNKTLFKKNNLLLMMYNMIYKLPTPININIYWNSGSLLGLMLMIQIISGLFLSMHYTPSMDDAFNSIIQIMQNVNYGSTIRFMHMNGASFYFIIMYIHISRGLYYQSFKSLFTWLVGLMIFLLSMMTAFMGYILPWGQMSFWGATVITNLISAIPYIGMNIVQWMWGNYSVSEATLKRFFSLHFIMPMIISLMVMIHLMFLHSYGSNNPFGTNSNIYKTPFHPYYTIKDLVGILLIILWLMMINNMAPNLLNDPDNYIPANPMSTPEHIQPEWYFLFAYSILRAIPNKLGGVIAMMASILILSSLPLYTSLMKSNYFFYISQHTFWMFIYFFMTLTWLGTKPIEYPYILLGQIHTMMYFSYMLSAQKLSNWQSMN</sequence>
<keyword evidence="12 19" id="KW-1133">Transmembrane helix</keyword>
<keyword evidence="5 19" id="KW-0813">Transport</keyword>
<evidence type="ECO:0000256" key="2">
    <source>
        <dbReference type="ARBA" id="ARBA00004448"/>
    </source>
</evidence>
<dbReference type="SUPFAM" id="SSF81648">
    <property type="entry name" value="a domain/subunit of cytochrome bc1 complex (Ubiquinol-cytochrome c reductase)"/>
    <property type="match status" value="1"/>
</dbReference>
<dbReference type="PANTHER" id="PTHR19271">
    <property type="entry name" value="CYTOCHROME B"/>
    <property type="match status" value="1"/>
</dbReference>
<evidence type="ECO:0000256" key="15">
    <source>
        <dbReference type="ARBA" id="ARBA00023128"/>
    </source>
</evidence>
<dbReference type="Pfam" id="PF00032">
    <property type="entry name" value="Cytochrom_B_C"/>
    <property type="match status" value="1"/>
</dbReference>
<feature type="transmembrane region" description="Helical" evidence="19">
    <location>
        <begin position="78"/>
        <end position="99"/>
    </location>
</feature>
<dbReference type="InterPro" id="IPR005797">
    <property type="entry name" value="Cyt_b/b6_N"/>
</dbReference>
<feature type="domain" description="Cytochrome b/b6 C-terminal region profile" evidence="21">
    <location>
        <begin position="211"/>
        <end position="375"/>
    </location>
</feature>
<dbReference type="CDD" id="cd00290">
    <property type="entry name" value="cytochrome_b_C"/>
    <property type="match status" value="1"/>
</dbReference>
<dbReference type="InterPro" id="IPR005798">
    <property type="entry name" value="Cyt_b/b6_C"/>
</dbReference>
<feature type="transmembrane region" description="Helical" evidence="19">
    <location>
        <begin position="111"/>
        <end position="134"/>
    </location>
</feature>
<evidence type="ECO:0000256" key="12">
    <source>
        <dbReference type="ARBA" id="ARBA00022989"/>
    </source>
</evidence>
<dbReference type="GO" id="GO:0016491">
    <property type="term" value="F:oxidoreductase activity"/>
    <property type="evidence" value="ECO:0007669"/>
    <property type="project" value="UniProtKB-UniRule"/>
</dbReference>
<evidence type="ECO:0000256" key="5">
    <source>
        <dbReference type="ARBA" id="ARBA00022448"/>
    </source>
</evidence>
<accession>A0A3S8V0H9</accession>
<dbReference type="PROSITE" id="PS51003">
    <property type="entry name" value="CYTB_CTER"/>
    <property type="match status" value="1"/>
</dbReference>
<evidence type="ECO:0000256" key="16">
    <source>
        <dbReference type="ARBA" id="ARBA00023136"/>
    </source>
</evidence>
<feature type="transmembrane region" description="Helical" evidence="19">
    <location>
        <begin position="222"/>
        <end position="242"/>
    </location>
</feature>
<feature type="binding site" description="axial binding residue" evidence="18">
    <location>
        <position position="183"/>
    </location>
    <ligand>
        <name>heme b</name>
        <dbReference type="ChEBI" id="CHEBI:60344"/>
        <label>b562</label>
    </ligand>
    <ligandPart>
        <name>Fe</name>
        <dbReference type="ChEBI" id="CHEBI:18248"/>
    </ligandPart>
</feature>
<dbReference type="InterPro" id="IPR016174">
    <property type="entry name" value="Di-haem_cyt_TM"/>
</dbReference>